<sequence length="134" mass="14484">GTFDGGGEDSGCKAAELAEAEWRQRGLRGTKQCSEGWWHKKKEKGGGEEDHLPATVVEAGNGAGGVSSSSLWRLGLPWKGRRDTTTASTKHGVVFSVVGGAVCYSRRRWGWPAVRGPPLGFRGGGWQRERRGFE</sequence>
<accession>A0ABU6UWG7</accession>
<gene>
    <name evidence="2" type="ORF">PIB30_097270</name>
</gene>
<dbReference type="EMBL" id="JASCZI010123206">
    <property type="protein sequence ID" value="MED6165194.1"/>
    <property type="molecule type" value="Genomic_DNA"/>
</dbReference>
<feature type="non-terminal residue" evidence="2">
    <location>
        <position position="1"/>
    </location>
</feature>
<feature type="region of interest" description="Disordered" evidence="1">
    <location>
        <begin position="24"/>
        <end position="51"/>
    </location>
</feature>
<evidence type="ECO:0000313" key="3">
    <source>
        <dbReference type="Proteomes" id="UP001341840"/>
    </source>
</evidence>
<name>A0ABU6UWG7_9FABA</name>
<evidence type="ECO:0000313" key="2">
    <source>
        <dbReference type="EMBL" id="MED6165194.1"/>
    </source>
</evidence>
<protein>
    <submittedName>
        <fullName evidence="2">Uncharacterized protein</fullName>
    </submittedName>
</protein>
<organism evidence="2 3">
    <name type="scientific">Stylosanthes scabra</name>
    <dbReference type="NCBI Taxonomy" id="79078"/>
    <lineage>
        <taxon>Eukaryota</taxon>
        <taxon>Viridiplantae</taxon>
        <taxon>Streptophyta</taxon>
        <taxon>Embryophyta</taxon>
        <taxon>Tracheophyta</taxon>
        <taxon>Spermatophyta</taxon>
        <taxon>Magnoliopsida</taxon>
        <taxon>eudicotyledons</taxon>
        <taxon>Gunneridae</taxon>
        <taxon>Pentapetalae</taxon>
        <taxon>rosids</taxon>
        <taxon>fabids</taxon>
        <taxon>Fabales</taxon>
        <taxon>Fabaceae</taxon>
        <taxon>Papilionoideae</taxon>
        <taxon>50 kb inversion clade</taxon>
        <taxon>dalbergioids sensu lato</taxon>
        <taxon>Dalbergieae</taxon>
        <taxon>Pterocarpus clade</taxon>
        <taxon>Stylosanthes</taxon>
    </lineage>
</organism>
<evidence type="ECO:0000256" key="1">
    <source>
        <dbReference type="SAM" id="MobiDB-lite"/>
    </source>
</evidence>
<proteinExistence type="predicted"/>
<dbReference type="Proteomes" id="UP001341840">
    <property type="component" value="Unassembled WGS sequence"/>
</dbReference>
<reference evidence="2 3" key="1">
    <citation type="journal article" date="2023" name="Plants (Basel)">
        <title>Bridging the Gap: Combining Genomics and Transcriptomics Approaches to Understand Stylosanthes scabra, an Orphan Legume from the Brazilian Caatinga.</title>
        <authorList>
            <person name="Ferreira-Neto J.R.C."/>
            <person name="da Silva M.D."/>
            <person name="Binneck E."/>
            <person name="de Melo N.F."/>
            <person name="da Silva R.H."/>
            <person name="de Melo A.L.T.M."/>
            <person name="Pandolfi V."/>
            <person name="Bustamante F.O."/>
            <person name="Brasileiro-Vidal A.C."/>
            <person name="Benko-Iseppon A.M."/>
        </authorList>
    </citation>
    <scope>NUCLEOTIDE SEQUENCE [LARGE SCALE GENOMIC DNA]</scope>
    <source>
        <tissue evidence="2">Leaves</tissue>
    </source>
</reference>
<keyword evidence="3" id="KW-1185">Reference proteome</keyword>
<comment type="caution">
    <text evidence="2">The sequence shown here is derived from an EMBL/GenBank/DDBJ whole genome shotgun (WGS) entry which is preliminary data.</text>
</comment>